<evidence type="ECO:0000256" key="1">
    <source>
        <dbReference type="PROSITE-ProRule" id="PRU00339"/>
    </source>
</evidence>
<evidence type="ECO:0000256" key="3">
    <source>
        <dbReference type="SAM" id="Phobius"/>
    </source>
</evidence>
<reference evidence="4 5" key="1">
    <citation type="submission" date="2020-08" db="EMBL/GenBank/DDBJ databases">
        <title>Genomic Encyclopedia of Type Strains, Phase IV (KMG-IV): sequencing the most valuable type-strain genomes for metagenomic binning, comparative biology and taxonomic classification.</title>
        <authorList>
            <person name="Goeker M."/>
        </authorList>
    </citation>
    <scope>NUCLEOTIDE SEQUENCE [LARGE SCALE GENOMIC DNA]</scope>
    <source>
        <strain evidence="4 5">DSM 106146</strain>
    </source>
</reference>
<dbReference type="Gene3D" id="1.25.40.10">
    <property type="entry name" value="Tetratricopeptide repeat domain"/>
    <property type="match status" value="1"/>
</dbReference>
<dbReference type="InterPro" id="IPR011990">
    <property type="entry name" value="TPR-like_helical_dom_sf"/>
</dbReference>
<feature type="region of interest" description="Disordered" evidence="2">
    <location>
        <begin position="255"/>
        <end position="280"/>
    </location>
</feature>
<keyword evidence="3" id="KW-1133">Transmembrane helix</keyword>
<evidence type="ECO:0000313" key="5">
    <source>
        <dbReference type="Proteomes" id="UP000543642"/>
    </source>
</evidence>
<evidence type="ECO:0008006" key="6">
    <source>
        <dbReference type="Google" id="ProtNLM"/>
    </source>
</evidence>
<dbReference type="Pfam" id="PF13432">
    <property type="entry name" value="TPR_16"/>
    <property type="match status" value="1"/>
</dbReference>
<feature type="compositionally biased region" description="Polar residues" evidence="2">
    <location>
        <begin position="266"/>
        <end position="275"/>
    </location>
</feature>
<sequence>MICSHCGTDNKDDAIKCVQCGEPLKPAADKTEEKKSNASSRIRKISVEREETRRLEKGKKSRKASVDGRTGELPDLSRHSRGAAIEDTLDLTNFHLDEIELKEESLDDSDFDGEPIFLEGDVTDGDTLPTPEPLPPSGGSSDGFRRKKRWLWILIGLVAAALLIVLCSVLISSRKGSAGYADLILEGNRYFQEGDYTAARECYEDAIRANPKGTESYLGLADIYEAQGDLAQGAEILRQGAQATGNSDLLEQAKALEAGRPRETETTPASDTAGTETDAPEVLWETAPLDEETSTDNSDVAWVLEPCVVADNILPVIGCAQGDDVYSLDVSMIIRDGQAGLIRDDGTVVVEPVYRYILLCGGKLYGILPDGSSVGFNSDYTADPQSPHSHTGAVYSYLWDTNDQVIYRIVRQGEETYVEETACEIGENVLVPVISGTREDYTIEGALYAVAGSGGLVTDFIYESAASVSTEGFLGVCRGGLWGFCNGEGVEVIPCQYEGSNALNLSDSEGISYVQGPAYSYSDGLVAVKKAGIWGYLDMSGAVAAPFIFQEARPSHGQGAWVKYEDQWGRISLGQ</sequence>
<feature type="compositionally biased region" description="Basic and acidic residues" evidence="2">
    <location>
        <begin position="64"/>
        <end position="78"/>
    </location>
</feature>
<keyword evidence="5" id="KW-1185">Reference proteome</keyword>
<dbReference type="InterPro" id="IPR032774">
    <property type="entry name" value="WG_beta_rep"/>
</dbReference>
<feature type="repeat" description="TPR" evidence="1">
    <location>
        <begin position="180"/>
        <end position="213"/>
    </location>
</feature>
<accession>A0A7W8HAX6</accession>
<proteinExistence type="predicted"/>
<feature type="region of interest" description="Disordered" evidence="2">
    <location>
        <begin position="120"/>
        <end position="142"/>
    </location>
</feature>
<keyword evidence="1" id="KW-0802">TPR repeat</keyword>
<keyword evidence="3" id="KW-0472">Membrane</keyword>
<feature type="transmembrane region" description="Helical" evidence="3">
    <location>
        <begin position="150"/>
        <end position="171"/>
    </location>
</feature>
<dbReference type="SUPFAM" id="SSF48452">
    <property type="entry name" value="TPR-like"/>
    <property type="match status" value="1"/>
</dbReference>
<feature type="compositionally biased region" description="Basic and acidic residues" evidence="2">
    <location>
        <begin position="45"/>
        <end position="55"/>
    </location>
</feature>
<name>A0A7W8HAX6_9FIRM</name>
<comment type="caution">
    <text evidence="4">The sequence shown here is derived from an EMBL/GenBank/DDBJ whole genome shotgun (WGS) entry which is preliminary data.</text>
</comment>
<dbReference type="Proteomes" id="UP000543642">
    <property type="component" value="Unassembled WGS sequence"/>
</dbReference>
<dbReference type="PROSITE" id="PS50005">
    <property type="entry name" value="TPR"/>
    <property type="match status" value="1"/>
</dbReference>
<evidence type="ECO:0000313" key="4">
    <source>
        <dbReference type="EMBL" id="MBB5264365.1"/>
    </source>
</evidence>
<dbReference type="Pfam" id="PF14903">
    <property type="entry name" value="WG_beta_rep"/>
    <property type="match status" value="2"/>
</dbReference>
<dbReference type="AlphaFoldDB" id="A0A7W8HAX6"/>
<feature type="region of interest" description="Disordered" evidence="2">
    <location>
        <begin position="27"/>
        <end position="79"/>
    </location>
</feature>
<evidence type="ECO:0000256" key="2">
    <source>
        <dbReference type="SAM" id="MobiDB-lite"/>
    </source>
</evidence>
<dbReference type="RefSeq" id="WP_183772917.1">
    <property type="nucleotide sequence ID" value="NZ_JACHFW010000004.1"/>
</dbReference>
<protein>
    <recommendedName>
        <fullName evidence="6">Tetratricopeptide repeat protein</fullName>
    </recommendedName>
</protein>
<keyword evidence="3" id="KW-0812">Transmembrane</keyword>
<dbReference type="EMBL" id="JACHFW010000004">
    <property type="protein sequence ID" value="MBB5264365.1"/>
    <property type="molecule type" value="Genomic_DNA"/>
</dbReference>
<gene>
    <name evidence="4" type="ORF">HNP82_001476</name>
</gene>
<organism evidence="4 5">
    <name type="scientific">Catenibacillus scindens</name>
    <dbReference type="NCBI Taxonomy" id="673271"/>
    <lineage>
        <taxon>Bacteria</taxon>
        <taxon>Bacillati</taxon>
        <taxon>Bacillota</taxon>
        <taxon>Clostridia</taxon>
        <taxon>Lachnospirales</taxon>
        <taxon>Lachnospiraceae</taxon>
        <taxon>Catenibacillus</taxon>
    </lineage>
</organism>
<dbReference type="InterPro" id="IPR019734">
    <property type="entry name" value="TPR_rpt"/>
</dbReference>
<feature type="compositionally biased region" description="Basic and acidic residues" evidence="2">
    <location>
        <begin position="27"/>
        <end position="36"/>
    </location>
</feature>